<dbReference type="Proteomes" id="UP000324285">
    <property type="component" value="Chromosome"/>
</dbReference>
<sequence>MKNGDRRPLASRDTSWARTISQRLARTSITPNQVSQLSMVLATIAGLALWISHGAEGIGRVLLLVVAVLGMQGRLLCNLFDGMIAIESGKASPTGALWNEVPDRVSDAVILVGAGLAIGSPALGWAAAAMAILTAYARAFADSLGHRGDFGGPMAKPQRMAVLTAACIIAVFAPMWDWRDEPLWLALWVVILGGALTALLRGRRLHRHLRQQVARGSDENKDTA</sequence>
<feature type="transmembrane region" description="Helical" evidence="1">
    <location>
        <begin position="58"/>
        <end position="76"/>
    </location>
</feature>
<feature type="transmembrane region" description="Helical" evidence="1">
    <location>
        <begin position="158"/>
        <end position="176"/>
    </location>
</feature>
<protein>
    <submittedName>
        <fullName evidence="2">CDP-alcohol phosphatidyltransferase family protein</fullName>
    </submittedName>
</protein>
<name>A0A856QV02_9GAMM</name>
<reference evidence="2" key="1">
    <citation type="submission" date="2021-02" db="EMBL/GenBank/DDBJ databases">
        <title>Strain Y2R2, a novel species of the genus Halomonas.</title>
        <authorList>
            <person name="Huang H."/>
        </authorList>
    </citation>
    <scope>NUCLEOTIDE SEQUENCE</scope>
    <source>
        <strain evidence="2">Y2R2</strain>
    </source>
</reference>
<gene>
    <name evidence="2" type="ORF">E4T21_20785</name>
</gene>
<keyword evidence="1" id="KW-1133">Transmembrane helix</keyword>
<evidence type="ECO:0000313" key="2">
    <source>
        <dbReference type="EMBL" id="QEM83731.2"/>
    </source>
</evidence>
<keyword evidence="3" id="KW-1185">Reference proteome</keyword>
<organism evidence="2 3">
    <name type="scientific">Halomonas binhaiensis</name>
    <dbReference type="NCBI Taxonomy" id="2562282"/>
    <lineage>
        <taxon>Bacteria</taxon>
        <taxon>Pseudomonadati</taxon>
        <taxon>Pseudomonadota</taxon>
        <taxon>Gammaproteobacteria</taxon>
        <taxon>Oceanospirillales</taxon>
        <taxon>Halomonadaceae</taxon>
        <taxon>Halomonas</taxon>
    </lineage>
</organism>
<dbReference type="EMBL" id="CP038437">
    <property type="protein sequence ID" value="QEM83731.2"/>
    <property type="molecule type" value="Genomic_DNA"/>
</dbReference>
<dbReference type="KEGG" id="hbh:E4T21_20785"/>
<keyword evidence="1" id="KW-0812">Transmembrane</keyword>
<accession>A0A856QV02</accession>
<evidence type="ECO:0000313" key="3">
    <source>
        <dbReference type="Proteomes" id="UP000324285"/>
    </source>
</evidence>
<evidence type="ECO:0000256" key="1">
    <source>
        <dbReference type="SAM" id="Phobius"/>
    </source>
</evidence>
<proteinExistence type="predicted"/>
<dbReference type="InterPro" id="IPR043130">
    <property type="entry name" value="CDP-OH_PTrfase_TM_dom"/>
</dbReference>
<dbReference type="RefSeq" id="WP_205423428.1">
    <property type="nucleotide sequence ID" value="NZ_CP038437.2"/>
</dbReference>
<feature type="transmembrane region" description="Helical" evidence="1">
    <location>
        <begin position="108"/>
        <end position="137"/>
    </location>
</feature>
<dbReference type="GO" id="GO:0016740">
    <property type="term" value="F:transferase activity"/>
    <property type="evidence" value="ECO:0007669"/>
    <property type="project" value="UniProtKB-KW"/>
</dbReference>
<keyword evidence="1" id="KW-0472">Membrane</keyword>
<dbReference type="Gene3D" id="1.20.120.1760">
    <property type="match status" value="1"/>
</dbReference>
<dbReference type="AlphaFoldDB" id="A0A856QV02"/>
<feature type="transmembrane region" description="Helical" evidence="1">
    <location>
        <begin position="182"/>
        <end position="200"/>
    </location>
</feature>